<organism evidence="1 2">
    <name type="scientific">Monodon monoceros</name>
    <name type="common">Narwhal</name>
    <name type="synonym">Ceratodon monodon</name>
    <dbReference type="NCBI Taxonomy" id="40151"/>
    <lineage>
        <taxon>Eukaryota</taxon>
        <taxon>Metazoa</taxon>
        <taxon>Chordata</taxon>
        <taxon>Craniata</taxon>
        <taxon>Vertebrata</taxon>
        <taxon>Euteleostomi</taxon>
        <taxon>Mammalia</taxon>
        <taxon>Eutheria</taxon>
        <taxon>Laurasiatheria</taxon>
        <taxon>Artiodactyla</taxon>
        <taxon>Whippomorpha</taxon>
        <taxon>Cetacea</taxon>
        <taxon>Odontoceti</taxon>
        <taxon>Monodontidae</taxon>
        <taxon>Monodon</taxon>
    </lineage>
</organism>
<evidence type="ECO:0000313" key="2">
    <source>
        <dbReference type="Proteomes" id="UP000308365"/>
    </source>
</evidence>
<proteinExistence type="predicted"/>
<sequence>MLHLGCGTIRDSLNNKRRELEDPAAYNYPFTWNTPSSPPGYNIAIKPDQIQYTELSSNTKIADKQNKANITWEQQYGSHEDNFPADLETLQRYEN</sequence>
<dbReference type="Proteomes" id="UP000308365">
    <property type="component" value="Unassembled WGS sequence"/>
</dbReference>
<dbReference type="InterPro" id="IPR002265">
    <property type="entry name" value="Connexin45"/>
</dbReference>
<dbReference type="GO" id="GO:0007154">
    <property type="term" value="P:cell communication"/>
    <property type="evidence" value="ECO:0007669"/>
    <property type="project" value="InterPro"/>
</dbReference>
<comment type="caution">
    <text evidence="1">The sequence shown here is derived from an EMBL/GenBank/DDBJ whole genome shotgun (WGS) entry which is preliminary data.</text>
</comment>
<protein>
    <submittedName>
        <fullName evidence="1">Uncharacterized protein</fullName>
    </submittedName>
</protein>
<reference evidence="2" key="1">
    <citation type="journal article" date="2019" name="IScience">
        <title>Narwhal Genome Reveals Long-Term Low Genetic Diversity despite Current Large Abundance Size.</title>
        <authorList>
            <person name="Westbury M.V."/>
            <person name="Petersen B."/>
            <person name="Garde E."/>
            <person name="Heide-Jorgensen M.P."/>
            <person name="Lorenzen E.D."/>
        </authorList>
    </citation>
    <scope>NUCLEOTIDE SEQUENCE [LARGE SCALE GENOMIC DNA]</scope>
</reference>
<gene>
    <name evidence="1" type="ORF">EI555_009979</name>
</gene>
<dbReference type="GO" id="GO:0005922">
    <property type="term" value="C:connexin complex"/>
    <property type="evidence" value="ECO:0007669"/>
    <property type="project" value="InterPro"/>
</dbReference>
<evidence type="ECO:0000313" key="1">
    <source>
        <dbReference type="EMBL" id="TKC52422.1"/>
    </source>
</evidence>
<dbReference type="PRINTS" id="PR01136">
    <property type="entry name" value="CONNEXINA6"/>
</dbReference>
<accession>A0A4U1FQE4</accession>
<dbReference type="AlphaFoldDB" id="A0A4U1FQE4"/>
<dbReference type="EMBL" id="RWIC01000029">
    <property type="protein sequence ID" value="TKC52422.1"/>
    <property type="molecule type" value="Genomic_DNA"/>
</dbReference>
<name>A0A4U1FQE4_MONMO</name>